<protein>
    <recommendedName>
        <fullName evidence="4">Vacuolar sorting protein Vps3844 C-terminal domain-containing protein</fullName>
    </recommendedName>
</protein>
<name>A0A167W544_9EURO</name>
<feature type="region of interest" description="Disordered" evidence="1">
    <location>
        <begin position="248"/>
        <end position="297"/>
    </location>
</feature>
<dbReference type="EMBL" id="AZGZ01000026">
    <property type="protein sequence ID" value="KZZ88412.1"/>
    <property type="molecule type" value="Genomic_DNA"/>
</dbReference>
<dbReference type="OrthoDB" id="5583277at2759"/>
<dbReference type="AlphaFoldDB" id="A0A167W544"/>
<feature type="signal peptide" evidence="3">
    <location>
        <begin position="1"/>
        <end position="17"/>
    </location>
</feature>
<organism evidence="5 6">
    <name type="scientific">Ascosphaera apis ARSEF 7405</name>
    <dbReference type="NCBI Taxonomy" id="392613"/>
    <lineage>
        <taxon>Eukaryota</taxon>
        <taxon>Fungi</taxon>
        <taxon>Dikarya</taxon>
        <taxon>Ascomycota</taxon>
        <taxon>Pezizomycotina</taxon>
        <taxon>Eurotiomycetes</taxon>
        <taxon>Eurotiomycetidae</taxon>
        <taxon>Onygenales</taxon>
        <taxon>Ascosphaeraceae</taxon>
        <taxon>Ascosphaera</taxon>
    </lineage>
</organism>
<feature type="chain" id="PRO_5007893773" description="Vacuolar sorting protein Vps3844 C-terminal domain-containing protein" evidence="3">
    <location>
        <begin position="18"/>
        <end position="425"/>
    </location>
</feature>
<keyword evidence="6" id="KW-1185">Reference proteome</keyword>
<keyword evidence="3" id="KW-0732">Signal</keyword>
<evidence type="ECO:0000259" key="4">
    <source>
        <dbReference type="Pfam" id="PF12955"/>
    </source>
</evidence>
<evidence type="ECO:0000313" key="5">
    <source>
        <dbReference type="EMBL" id="KZZ88412.1"/>
    </source>
</evidence>
<dbReference type="InterPro" id="IPR024382">
    <property type="entry name" value="Vps3844_C"/>
</dbReference>
<feature type="domain" description="Vacuolar sorting protein Vps3844 C-terminal" evidence="4">
    <location>
        <begin position="309"/>
        <end position="417"/>
    </location>
</feature>
<dbReference type="InterPro" id="IPR053065">
    <property type="entry name" value="Archenteron_Induction-Rel"/>
</dbReference>
<feature type="transmembrane region" description="Helical" evidence="2">
    <location>
        <begin position="382"/>
        <end position="404"/>
    </location>
</feature>
<proteinExistence type="predicted"/>
<dbReference type="PANTHER" id="PTHR36853:SF1">
    <property type="entry name" value="DUF3844 DOMAIN-CONTAINING PROTEIN"/>
    <property type="match status" value="1"/>
</dbReference>
<keyword evidence="2" id="KW-1133">Transmembrane helix</keyword>
<gene>
    <name evidence="5" type="ORF">AAP_04984</name>
</gene>
<accession>A0A167W544</accession>
<comment type="caution">
    <text evidence="5">The sequence shown here is derived from an EMBL/GenBank/DDBJ whole genome shotgun (WGS) entry which is preliminary data.</text>
</comment>
<dbReference type="GO" id="GO:0005783">
    <property type="term" value="C:endoplasmic reticulum"/>
    <property type="evidence" value="ECO:0007669"/>
    <property type="project" value="TreeGrafter"/>
</dbReference>
<reference evidence="5 6" key="1">
    <citation type="journal article" date="2016" name="Genome Biol. Evol.">
        <title>Divergent and convergent evolution of fungal pathogenicity.</title>
        <authorList>
            <person name="Shang Y."/>
            <person name="Xiao G."/>
            <person name="Zheng P."/>
            <person name="Cen K."/>
            <person name="Zhan S."/>
            <person name="Wang C."/>
        </authorList>
    </citation>
    <scope>NUCLEOTIDE SEQUENCE [LARGE SCALE GENOMIC DNA]</scope>
    <source>
        <strain evidence="5 6">ARSEF 7405</strain>
    </source>
</reference>
<dbReference type="PANTHER" id="PTHR36853">
    <property type="entry name" value="EXPRESSED PROTEIN"/>
    <property type="match status" value="1"/>
</dbReference>
<dbReference type="Pfam" id="PF12955">
    <property type="entry name" value="Vps3844_C"/>
    <property type="match status" value="1"/>
</dbReference>
<keyword evidence="2" id="KW-0472">Membrane</keyword>
<dbReference type="Proteomes" id="UP000242877">
    <property type="component" value="Unassembled WGS sequence"/>
</dbReference>
<evidence type="ECO:0000256" key="3">
    <source>
        <dbReference type="SAM" id="SignalP"/>
    </source>
</evidence>
<keyword evidence="2" id="KW-0812">Transmembrane</keyword>
<evidence type="ECO:0000256" key="2">
    <source>
        <dbReference type="SAM" id="Phobius"/>
    </source>
</evidence>
<evidence type="ECO:0000256" key="1">
    <source>
        <dbReference type="SAM" id="MobiDB-lite"/>
    </source>
</evidence>
<dbReference type="VEuPathDB" id="FungiDB:AAP_04984"/>
<sequence length="425" mass="46394">MLSTLSFLACWLPIATSASLNDVTGFIFNNGVTEQRELGAQLDVSDLRVLLDTSRRDRSSSLGHFDDARMWSLNQLNGGQSKILSCLGSDATTQMLITWDGISLDQFTTNVAPFSTYFEVKNGAASLDRSLIDDFSGLNDQNKATKACHYEFQTKEDQGVHLNFDSGDRECPSENDLATPDSPITLENLIRLVIPNISAEAQRALISIHSQDEGKINTQIIENVFSALHDLAVKSKQHIVLLCSPSTPYSNTSDKKQKRRFEPTEQRLSDIISPGKSKDGSSAQGLPKTNPKQISKSATTLPSTIMPLCYTSNSTCDEITQGCSGHGYCYRKSSSKNSVANKDCFACRCVKTVVSRYPDGRPKKTIQWGGPACQKKDVSTPFFIFTILTVLIGLAIVGGIRLLFNMGQEELPSVLSAGVAAKAQK</sequence>
<evidence type="ECO:0000313" key="6">
    <source>
        <dbReference type="Proteomes" id="UP000242877"/>
    </source>
</evidence>